<keyword evidence="2" id="KW-1185">Reference proteome</keyword>
<gene>
    <name evidence="1" type="primary">mcrC</name>
    <name evidence="1" type="ORF">EZ313_22130</name>
</gene>
<dbReference type="Proteomes" id="UP000298180">
    <property type="component" value="Unassembled WGS sequence"/>
</dbReference>
<keyword evidence="1" id="KW-0540">Nuclease</keyword>
<dbReference type="OrthoDB" id="5500856at2"/>
<dbReference type="Pfam" id="PF10117">
    <property type="entry name" value="McrBC"/>
    <property type="match status" value="1"/>
</dbReference>
<reference evidence="1 2" key="1">
    <citation type="submission" date="2019-03" db="EMBL/GenBank/DDBJ databases">
        <title>Ramlibacter henchirensis DSM 14656, whole genome shotgun sequence.</title>
        <authorList>
            <person name="Zhang X."/>
            <person name="Feng G."/>
            <person name="Zhu H."/>
        </authorList>
    </citation>
    <scope>NUCLEOTIDE SEQUENCE [LARGE SCALE GENOMIC DNA]</scope>
    <source>
        <strain evidence="1 2">DSM 14656</strain>
    </source>
</reference>
<evidence type="ECO:0000313" key="1">
    <source>
        <dbReference type="EMBL" id="TFY99264.1"/>
    </source>
</evidence>
<sequence>MIPIRNIYFMLSYAWNRLDQAELVDVSTEQIETLPDLLASVLLRGVQRCLKDGIDRGYKEQLQEGTFVRGRLDLGVSVRRLLLKQARAACHVDELTSNILANQIVKTTMQQLTRLPALDPDLRHGLALLVRRLPDVEAIRLSRRDFDRVQLHSNNSFYKFLIDICRVVHDGLLVDSANGEYSFRSFIEDEHAMRRLFQHFVSNLLRHHQDHYEVGNDRFRWNIVAPDSQSDQLMPMMETDITLRAPGHVVVIDTKFSQSVFQQRFQKQKLKSEHLYQLFSYLKNLEFKGGDYTNADGILLYPTTEKAVDFTTTVQGHRMSVRTVDLSQAPQGIRDDLLALAKPVATLGSA</sequence>
<dbReference type="GO" id="GO:0009307">
    <property type="term" value="P:DNA restriction-modification system"/>
    <property type="evidence" value="ECO:0007669"/>
    <property type="project" value="InterPro"/>
</dbReference>
<keyword evidence="1" id="KW-0255">Endonuclease</keyword>
<accession>A0A4Z0BMF4</accession>
<keyword evidence="1" id="KW-0378">Hydrolase</keyword>
<comment type="caution">
    <text evidence="1">The sequence shown here is derived from an EMBL/GenBank/DDBJ whole genome shotgun (WGS) entry which is preliminary data.</text>
</comment>
<dbReference type="GO" id="GO:0004519">
    <property type="term" value="F:endonuclease activity"/>
    <property type="evidence" value="ECO:0007669"/>
    <property type="project" value="UniProtKB-KW"/>
</dbReference>
<dbReference type="NCBIfam" id="NF007277">
    <property type="entry name" value="PRK09736.1"/>
    <property type="match status" value="1"/>
</dbReference>
<dbReference type="RefSeq" id="WP_135265492.1">
    <property type="nucleotide sequence ID" value="NZ_SMLM01000004.1"/>
</dbReference>
<evidence type="ECO:0000313" key="2">
    <source>
        <dbReference type="Proteomes" id="UP000298180"/>
    </source>
</evidence>
<dbReference type="PIRSF" id="PIRSF003109">
    <property type="entry name" value="McrC"/>
    <property type="match status" value="1"/>
</dbReference>
<dbReference type="InterPro" id="IPR014407">
    <property type="entry name" value="McrC_bac"/>
</dbReference>
<proteinExistence type="predicted"/>
<dbReference type="PANTHER" id="PTHR38733">
    <property type="entry name" value="PROTEIN MCRC"/>
    <property type="match status" value="1"/>
</dbReference>
<dbReference type="InterPro" id="IPR019292">
    <property type="entry name" value="McrC"/>
</dbReference>
<name>A0A4Z0BMF4_9BURK</name>
<organism evidence="1 2">
    <name type="scientific">Ramlibacter henchirensis</name>
    <dbReference type="NCBI Taxonomy" id="204072"/>
    <lineage>
        <taxon>Bacteria</taxon>
        <taxon>Pseudomonadati</taxon>
        <taxon>Pseudomonadota</taxon>
        <taxon>Betaproteobacteria</taxon>
        <taxon>Burkholderiales</taxon>
        <taxon>Comamonadaceae</taxon>
        <taxon>Ramlibacter</taxon>
    </lineage>
</organism>
<dbReference type="AlphaFoldDB" id="A0A4Z0BMF4"/>
<dbReference type="PANTHER" id="PTHR38733:SF1">
    <property type="entry name" value="TYPE IV METHYL-DIRECTED RESTRICTION ENZYME ECOKMCRBC"/>
    <property type="match status" value="1"/>
</dbReference>
<protein>
    <submittedName>
        <fullName evidence="1">5-methylcytosine-specific restriction endonuclease system specificity protein McrC</fullName>
    </submittedName>
</protein>
<dbReference type="EMBL" id="SMLM01000004">
    <property type="protein sequence ID" value="TFY99264.1"/>
    <property type="molecule type" value="Genomic_DNA"/>
</dbReference>